<dbReference type="InterPro" id="IPR047109">
    <property type="entry name" value="CAD-like"/>
</dbReference>
<comment type="cofactor">
    <cofactor evidence="1 5">
        <name>Zn(2+)</name>
        <dbReference type="ChEBI" id="CHEBI:29105"/>
    </cofactor>
</comment>
<evidence type="ECO:0000256" key="1">
    <source>
        <dbReference type="ARBA" id="ARBA00001947"/>
    </source>
</evidence>
<dbReference type="Gene3D" id="3.40.50.720">
    <property type="entry name" value="NAD(P)-binding Rossmann-like Domain"/>
    <property type="match status" value="1"/>
</dbReference>
<dbReference type="InterPro" id="IPR011032">
    <property type="entry name" value="GroES-like_sf"/>
</dbReference>
<dbReference type="PROSITE" id="PS00059">
    <property type="entry name" value="ADH_ZINC"/>
    <property type="match status" value="1"/>
</dbReference>
<dbReference type="InterPro" id="IPR020843">
    <property type="entry name" value="ER"/>
</dbReference>
<accession>A0A1B2EHD1</accession>
<comment type="similarity">
    <text evidence="5">Belongs to the zinc-containing alcohol dehydrogenase family.</text>
</comment>
<dbReference type="AlphaFoldDB" id="A0A1B2EHD1"/>
<dbReference type="Pfam" id="PF00107">
    <property type="entry name" value="ADH_zinc_N"/>
    <property type="match status" value="1"/>
</dbReference>
<dbReference type="RefSeq" id="WP_099510415.1">
    <property type="nucleotide sequence ID" value="NZ_CP016616.1"/>
</dbReference>
<feature type="domain" description="Enoyl reductase (ER)" evidence="6">
    <location>
        <begin position="9"/>
        <end position="343"/>
    </location>
</feature>
<keyword evidence="2 5" id="KW-0479">Metal-binding</keyword>
<keyword evidence="3 5" id="KW-0862">Zinc</keyword>
<protein>
    <submittedName>
        <fullName evidence="7">Hydroxyacid dehydrogenase</fullName>
    </submittedName>
</protein>
<proteinExistence type="inferred from homology"/>
<evidence type="ECO:0000313" key="7">
    <source>
        <dbReference type="EMBL" id="ANY79405.1"/>
    </source>
</evidence>
<sequence length="354" mass="38172">MIKAFGYAAQDATTPLSPFSFERRNPGERDVQIEILYCGVCHSDLHTVRGEWGGTLYPSLPGHEIVGRVTRVGSGVQRYKADDLVGVGCMVDSCRTCRSCREGLEQYCEVGFTGTYNGPEQGTGANTYGGYSNTIVVDESFVLKLPDGLDPAAAAPLLCAGITTYSPLRRWRVKEGQKVGVVGLGGLGHMAVKLASAMGAHVVLFTTSPNKREDALALGAHEVVVSRDPDAMKAHVNSFDFILDTVAAPHDLDAYLVLLARDGAMVLVGAPAEPHPATTVFNLIMKRRQLAGSLIGGIPETQEMLDFCAQHGIVSEIEIIPIQKINEAYERMLKSDVKYRFVIDMASLKQDAAA</sequence>
<dbReference type="CDD" id="cd05283">
    <property type="entry name" value="CAD1"/>
    <property type="match status" value="1"/>
</dbReference>
<dbReference type="InterPro" id="IPR036291">
    <property type="entry name" value="NAD(P)-bd_dom_sf"/>
</dbReference>
<gene>
    <name evidence="7" type="ORF">BB934_15235</name>
</gene>
<dbReference type="InterPro" id="IPR002328">
    <property type="entry name" value="ADH_Zn_CS"/>
</dbReference>
<dbReference type="SMART" id="SM00829">
    <property type="entry name" value="PKS_ER"/>
    <property type="match status" value="1"/>
</dbReference>
<dbReference type="GO" id="GO:0008106">
    <property type="term" value="F:alcohol dehydrogenase (NADP+) activity"/>
    <property type="evidence" value="ECO:0007669"/>
    <property type="project" value="UniProtKB-ARBA"/>
</dbReference>
<dbReference type="InterPro" id="IPR013149">
    <property type="entry name" value="ADH-like_C"/>
</dbReference>
<evidence type="ECO:0000256" key="3">
    <source>
        <dbReference type="ARBA" id="ARBA00022833"/>
    </source>
</evidence>
<dbReference type="Pfam" id="PF08240">
    <property type="entry name" value="ADH_N"/>
    <property type="match status" value="1"/>
</dbReference>
<evidence type="ECO:0000256" key="2">
    <source>
        <dbReference type="ARBA" id="ARBA00022723"/>
    </source>
</evidence>
<dbReference type="SUPFAM" id="SSF51735">
    <property type="entry name" value="NAD(P)-binding Rossmann-fold domains"/>
    <property type="match status" value="1"/>
</dbReference>
<dbReference type="FunFam" id="3.40.50.720:FF:000022">
    <property type="entry name" value="Cinnamyl alcohol dehydrogenase"/>
    <property type="match status" value="1"/>
</dbReference>
<dbReference type="PANTHER" id="PTHR42683">
    <property type="entry name" value="ALDEHYDE REDUCTASE"/>
    <property type="match status" value="1"/>
</dbReference>
<dbReference type="PROSITE" id="PS00065">
    <property type="entry name" value="D_2_HYDROXYACID_DH_1"/>
    <property type="match status" value="1"/>
</dbReference>
<dbReference type="Gene3D" id="3.90.180.10">
    <property type="entry name" value="Medium-chain alcohol dehydrogenases, catalytic domain"/>
    <property type="match status" value="1"/>
</dbReference>
<dbReference type="EMBL" id="CP016616">
    <property type="protein sequence ID" value="ANY79405.1"/>
    <property type="molecule type" value="Genomic_DNA"/>
</dbReference>
<name>A0A1B2EHD1_9HYPH</name>
<dbReference type="InterPro" id="IPR029752">
    <property type="entry name" value="D-isomer_DH_CS1"/>
</dbReference>
<keyword evidence="4" id="KW-0560">Oxidoreductase</keyword>
<evidence type="ECO:0000256" key="5">
    <source>
        <dbReference type="RuleBase" id="RU361277"/>
    </source>
</evidence>
<evidence type="ECO:0000256" key="4">
    <source>
        <dbReference type="ARBA" id="ARBA00023002"/>
    </source>
</evidence>
<dbReference type="InterPro" id="IPR013154">
    <property type="entry name" value="ADH-like_N"/>
</dbReference>
<dbReference type="GO" id="GO:0008270">
    <property type="term" value="F:zinc ion binding"/>
    <property type="evidence" value="ECO:0007669"/>
    <property type="project" value="InterPro"/>
</dbReference>
<reference evidence="7" key="1">
    <citation type="submission" date="2016-07" db="EMBL/GenBank/DDBJ databases">
        <title>Microvirga ossetica sp. nov. a new species of rhizobia isolated from root nodules of the legume species Vicia alpestris Steven originated from North Ossetia region in the Caucasus.</title>
        <authorList>
            <person name="Safronova V.I."/>
            <person name="Kuznetsova I.G."/>
            <person name="Sazanova A.L."/>
            <person name="Belimov A."/>
            <person name="Andronov E."/>
            <person name="Osledkin Y.S."/>
            <person name="Onishchuk O.P."/>
            <person name="Kurchak O.N."/>
            <person name="Shaposhnikov A.I."/>
            <person name="Willems A."/>
            <person name="Tikhonovich I.A."/>
        </authorList>
    </citation>
    <scope>NUCLEOTIDE SEQUENCE [LARGE SCALE GENOMIC DNA]</scope>
    <source>
        <strain evidence="7">V5/3M</strain>
    </source>
</reference>
<dbReference type="OrthoDB" id="9806940at2"/>
<organism evidence="7">
    <name type="scientific">Microvirga ossetica</name>
    <dbReference type="NCBI Taxonomy" id="1882682"/>
    <lineage>
        <taxon>Bacteria</taxon>
        <taxon>Pseudomonadati</taxon>
        <taxon>Pseudomonadota</taxon>
        <taxon>Alphaproteobacteria</taxon>
        <taxon>Hyphomicrobiales</taxon>
        <taxon>Methylobacteriaceae</taxon>
        <taxon>Microvirga</taxon>
    </lineage>
</organism>
<dbReference type="KEGG" id="moc:BB934_15235"/>
<dbReference type="SUPFAM" id="SSF50129">
    <property type="entry name" value="GroES-like"/>
    <property type="match status" value="1"/>
</dbReference>
<evidence type="ECO:0000259" key="6">
    <source>
        <dbReference type="SMART" id="SM00829"/>
    </source>
</evidence>